<dbReference type="AlphaFoldDB" id="A0A401Z9B4"/>
<protein>
    <recommendedName>
        <fullName evidence="4">Transporter</fullName>
    </recommendedName>
</protein>
<feature type="transmembrane region" description="Helical" evidence="1">
    <location>
        <begin position="7"/>
        <end position="30"/>
    </location>
</feature>
<dbReference type="Proteomes" id="UP000287224">
    <property type="component" value="Unassembled WGS sequence"/>
</dbReference>
<organism evidence="2 3">
    <name type="scientific">Dictyobacter aurantiacus</name>
    <dbReference type="NCBI Taxonomy" id="1936993"/>
    <lineage>
        <taxon>Bacteria</taxon>
        <taxon>Bacillati</taxon>
        <taxon>Chloroflexota</taxon>
        <taxon>Ktedonobacteria</taxon>
        <taxon>Ktedonobacterales</taxon>
        <taxon>Dictyobacteraceae</taxon>
        <taxon>Dictyobacter</taxon>
    </lineage>
</organism>
<dbReference type="EMBL" id="BIFQ01000001">
    <property type="protein sequence ID" value="GCE03408.1"/>
    <property type="molecule type" value="Genomic_DNA"/>
</dbReference>
<comment type="caution">
    <text evidence="2">The sequence shown here is derived from an EMBL/GenBank/DDBJ whole genome shotgun (WGS) entry which is preliminary data.</text>
</comment>
<accession>A0A401Z9B4</accession>
<dbReference type="RefSeq" id="WP_126594691.1">
    <property type="nucleotide sequence ID" value="NZ_BIFQ01000001.1"/>
</dbReference>
<evidence type="ECO:0008006" key="4">
    <source>
        <dbReference type="Google" id="ProtNLM"/>
    </source>
</evidence>
<keyword evidence="3" id="KW-1185">Reference proteome</keyword>
<evidence type="ECO:0000313" key="2">
    <source>
        <dbReference type="EMBL" id="GCE03408.1"/>
    </source>
</evidence>
<feature type="transmembrane region" description="Helical" evidence="1">
    <location>
        <begin position="92"/>
        <end position="113"/>
    </location>
</feature>
<keyword evidence="1" id="KW-0472">Membrane</keyword>
<sequence>MRKTKFIITIVISLIGMLHVALTPMLHGATPTVADIWFASFGLMLMFLAFLNYTLMNVAQNPTKLFVLGHIANVLTALMVAVLLTLALYPHIILILVLLVVETVLLLHTHLTATPSVARAAQRG</sequence>
<keyword evidence="1" id="KW-1133">Transmembrane helix</keyword>
<feature type="transmembrane region" description="Helical" evidence="1">
    <location>
        <begin position="36"/>
        <end position="53"/>
    </location>
</feature>
<reference evidence="3" key="1">
    <citation type="submission" date="2018-12" db="EMBL/GenBank/DDBJ databases">
        <title>Tengunoibacter tsumagoiensis gen. nov., sp. nov., Dictyobacter kobayashii sp. nov., D. alpinus sp. nov., and D. joshuensis sp. nov. and description of Dictyobacteraceae fam. nov. within the order Ktedonobacterales isolated from Tengu-no-mugimeshi.</title>
        <authorList>
            <person name="Wang C.M."/>
            <person name="Zheng Y."/>
            <person name="Sakai Y."/>
            <person name="Toyoda A."/>
            <person name="Minakuchi Y."/>
            <person name="Abe K."/>
            <person name="Yokota A."/>
            <person name="Yabe S."/>
        </authorList>
    </citation>
    <scope>NUCLEOTIDE SEQUENCE [LARGE SCALE GENOMIC DNA]</scope>
    <source>
        <strain evidence="3">S-27</strain>
    </source>
</reference>
<keyword evidence="1" id="KW-0812">Transmembrane</keyword>
<evidence type="ECO:0000256" key="1">
    <source>
        <dbReference type="SAM" id="Phobius"/>
    </source>
</evidence>
<proteinExistence type="predicted"/>
<evidence type="ECO:0000313" key="3">
    <source>
        <dbReference type="Proteomes" id="UP000287224"/>
    </source>
</evidence>
<name>A0A401Z9B4_9CHLR</name>
<gene>
    <name evidence="2" type="ORF">KDAU_07370</name>
</gene>
<feature type="transmembrane region" description="Helical" evidence="1">
    <location>
        <begin position="65"/>
        <end position="86"/>
    </location>
</feature>